<evidence type="ECO:0000313" key="3">
    <source>
        <dbReference type="Proteomes" id="UP000250235"/>
    </source>
</evidence>
<organism evidence="2 3">
    <name type="scientific">Dorcoceras hygrometricum</name>
    <dbReference type="NCBI Taxonomy" id="472368"/>
    <lineage>
        <taxon>Eukaryota</taxon>
        <taxon>Viridiplantae</taxon>
        <taxon>Streptophyta</taxon>
        <taxon>Embryophyta</taxon>
        <taxon>Tracheophyta</taxon>
        <taxon>Spermatophyta</taxon>
        <taxon>Magnoliopsida</taxon>
        <taxon>eudicotyledons</taxon>
        <taxon>Gunneridae</taxon>
        <taxon>Pentapetalae</taxon>
        <taxon>asterids</taxon>
        <taxon>lamiids</taxon>
        <taxon>Lamiales</taxon>
        <taxon>Gesneriaceae</taxon>
        <taxon>Didymocarpoideae</taxon>
        <taxon>Trichosporeae</taxon>
        <taxon>Loxocarpinae</taxon>
        <taxon>Dorcoceras</taxon>
    </lineage>
</organism>
<proteinExistence type="predicted"/>
<dbReference type="PANTHER" id="PTHR34959:SF3">
    <property type="entry name" value="PROTEIN LAZY 1"/>
    <property type="match status" value="1"/>
</dbReference>
<dbReference type="EMBL" id="KQ999880">
    <property type="protein sequence ID" value="KZV40725.1"/>
    <property type="molecule type" value="Genomic_DNA"/>
</dbReference>
<gene>
    <name evidence="2" type="ORF">F511_22926</name>
</gene>
<name>A0A2Z7C1A9_9LAMI</name>
<evidence type="ECO:0000313" key="2">
    <source>
        <dbReference type="EMBL" id="KZV40725.1"/>
    </source>
</evidence>
<dbReference type="Proteomes" id="UP000250235">
    <property type="component" value="Unassembled WGS sequence"/>
</dbReference>
<dbReference type="InterPro" id="IPR038928">
    <property type="entry name" value="LAZY1"/>
</dbReference>
<feature type="region of interest" description="Disordered" evidence="1">
    <location>
        <begin position="198"/>
        <end position="238"/>
    </location>
</feature>
<dbReference type="GO" id="GO:0009630">
    <property type="term" value="P:gravitropism"/>
    <property type="evidence" value="ECO:0007669"/>
    <property type="project" value="InterPro"/>
</dbReference>
<feature type="compositionally biased region" description="Low complexity" evidence="1">
    <location>
        <begin position="257"/>
        <end position="269"/>
    </location>
</feature>
<protein>
    <submittedName>
        <fullName evidence="2">Uncharacterized protein</fullName>
    </submittedName>
</protein>
<reference evidence="2 3" key="1">
    <citation type="journal article" date="2015" name="Proc. Natl. Acad. Sci. U.S.A.">
        <title>The resurrection genome of Boea hygrometrica: A blueprint for survival of dehydration.</title>
        <authorList>
            <person name="Xiao L."/>
            <person name="Yang G."/>
            <person name="Zhang L."/>
            <person name="Yang X."/>
            <person name="Zhao S."/>
            <person name="Ji Z."/>
            <person name="Zhou Q."/>
            <person name="Hu M."/>
            <person name="Wang Y."/>
            <person name="Chen M."/>
            <person name="Xu Y."/>
            <person name="Jin H."/>
            <person name="Xiao X."/>
            <person name="Hu G."/>
            <person name="Bao F."/>
            <person name="Hu Y."/>
            <person name="Wan P."/>
            <person name="Li L."/>
            <person name="Deng X."/>
            <person name="Kuang T."/>
            <person name="Xiang C."/>
            <person name="Zhu J.K."/>
            <person name="Oliver M.J."/>
            <person name="He Y."/>
        </authorList>
    </citation>
    <scope>NUCLEOTIDE SEQUENCE [LARGE SCALE GENOMIC DNA]</scope>
    <source>
        <strain evidence="3">cv. XS01</strain>
    </source>
</reference>
<feature type="region of interest" description="Disordered" evidence="1">
    <location>
        <begin position="255"/>
        <end position="279"/>
    </location>
</feature>
<feature type="region of interest" description="Disordered" evidence="1">
    <location>
        <begin position="1"/>
        <end position="22"/>
    </location>
</feature>
<sequence>MHRKFRQNSSETPKDFSIGQPSLEDLQCYQRGNYYSKSLGKAQKENYYLRSSFGSLEAARVEEEDLDQDEPSAALTELFHGFLAIGTLGTERFPADPATPTFSISVDHIAEKETEVTENELNLINDELEKVLGGRDSNCNVSSGRNSHVSAGRISHCSATTLSGKPMGNTEMSGNGGTICPLQSYLFGSAIGLPDAAPVSGRKEHRTSLGELFQKTKIGEENSGPKSDRGEKRMDKETEKSAVYLMKKILKKRMLHASSKSSAPSSGGPMHASTAEKKSHKILHIFNRKVHPERSTSTHQSHKATKDDQLKIDRGGLVPTAEDITIYPQRAISKESTWSFKSQATQNNDDISGNELWVKTDADCPKAELNRRLPTKHSTVVLEK</sequence>
<accession>A0A2Z7C1A9</accession>
<evidence type="ECO:0000256" key="1">
    <source>
        <dbReference type="SAM" id="MobiDB-lite"/>
    </source>
</evidence>
<keyword evidence="3" id="KW-1185">Reference proteome</keyword>
<dbReference type="GO" id="GO:2000012">
    <property type="term" value="P:regulation of auxin polar transport"/>
    <property type="evidence" value="ECO:0007669"/>
    <property type="project" value="InterPro"/>
</dbReference>
<feature type="compositionally biased region" description="Basic and acidic residues" evidence="1">
    <location>
        <begin position="226"/>
        <end position="238"/>
    </location>
</feature>
<dbReference type="OrthoDB" id="780166at2759"/>
<dbReference type="AlphaFoldDB" id="A0A2Z7C1A9"/>
<dbReference type="PANTHER" id="PTHR34959">
    <property type="entry name" value="PROTEIN LAZY 1"/>
    <property type="match status" value="1"/>
</dbReference>